<keyword evidence="3" id="KW-1185">Reference proteome</keyword>
<evidence type="ECO:0000256" key="1">
    <source>
        <dbReference type="SAM" id="Phobius"/>
    </source>
</evidence>
<organism evidence="2 3">
    <name type="scientific">Allacma fusca</name>
    <dbReference type="NCBI Taxonomy" id="39272"/>
    <lineage>
        <taxon>Eukaryota</taxon>
        <taxon>Metazoa</taxon>
        <taxon>Ecdysozoa</taxon>
        <taxon>Arthropoda</taxon>
        <taxon>Hexapoda</taxon>
        <taxon>Collembola</taxon>
        <taxon>Symphypleona</taxon>
        <taxon>Sminthuridae</taxon>
        <taxon>Allacma</taxon>
    </lineage>
</organism>
<evidence type="ECO:0000313" key="3">
    <source>
        <dbReference type="Proteomes" id="UP000708208"/>
    </source>
</evidence>
<gene>
    <name evidence="2" type="ORF">AFUS01_LOCUS38256</name>
</gene>
<keyword evidence="1" id="KW-0472">Membrane</keyword>
<feature type="transmembrane region" description="Helical" evidence="1">
    <location>
        <begin position="248"/>
        <end position="269"/>
    </location>
</feature>
<feature type="transmembrane region" description="Helical" evidence="1">
    <location>
        <begin position="161"/>
        <end position="183"/>
    </location>
</feature>
<comment type="caution">
    <text evidence="2">The sequence shown here is derived from an EMBL/GenBank/DDBJ whole genome shotgun (WGS) entry which is preliminary data.</text>
</comment>
<sequence>MASLDSFVFLNKTAAVTTLIRIETCAGNCVIKTFTSKFSTSVEAHTIRFDNISAFQKEEFEMNSSQPLHSRGYSDVSVPKSRIFGKDIRSWKTFTWEEKFLVAVTTATLVVSVALLCAFVEQQFSLADWVFTTLNLIGYCRFGFILYYVIYGLLNEESFAMIALAGSLFLQLMLASYINVVNWLTKFGFSDTIDYLYLVSLFVTPIAVIASAILACRYWKQSLPLFLNIDDIYVENFTKTCAIGRSRLILKSLLAFEIQWSLVCLTVVIQQWRESKLEDSIALTVGFLVILLRVTISWILIGRRLWRALELILVLVGFVVVPSHFVYFYLKLVEPPGCIPLSVSALFLMLFIFLNHILIFAITDASSSCARSERKRGVQPGENYNLLSISSQQGTASTTVNLATNS</sequence>
<proteinExistence type="predicted"/>
<name>A0A8J2LUH9_9HEXA</name>
<feature type="transmembrane region" description="Helical" evidence="1">
    <location>
        <begin position="308"/>
        <end position="330"/>
    </location>
</feature>
<feature type="transmembrane region" description="Helical" evidence="1">
    <location>
        <begin position="342"/>
        <end position="362"/>
    </location>
</feature>
<dbReference type="EMBL" id="CAJVCH010547099">
    <property type="protein sequence ID" value="CAG7828320.1"/>
    <property type="molecule type" value="Genomic_DNA"/>
</dbReference>
<dbReference type="Proteomes" id="UP000708208">
    <property type="component" value="Unassembled WGS sequence"/>
</dbReference>
<protein>
    <submittedName>
        <fullName evidence="2">Uncharacterized protein</fullName>
    </submittedName>
</protein>
<keyword evidence="1" id="KW-0812">Transmembrane</keyword>
<dbReference type="AlphaFoldDB" id="A0A8J2LUH9"/>
<reference evidence="2" key="1">
    <citation type="submission" date="2021-06" db="EMBL/GenBank/DDBJ databases">
        <authorList>
            <person name="Hodson N. C."/>
            <person name="Mongue J. A."/>
            <person name="Jaron S. K."/>
        </authorList>
    </citation>
    <scope>NUCLEOTIDE SEQUENCE</scope>
</reference>
<feature type="transmembrane region" description="Helical" evidence="1">
    <location>
        <begin position="281"/>
        <end position="301"/>
    </location>
</feature>
<feature type="transmembrane region" description="Helical" evidence="1">
    <location>
        <begin position="195"/>
        <end position="216"/>
    </location>
</feature>
<keyword evidence="1" id="KW-1133">Transmembrane helix</keyword>
<evidence type="ECO:0000313" key="2">
    <source>
        <dbReference type="EMBL" id="CAG7828320.1"/>
    </source>
</evidence>
<accession>A0A8J2LUH9</accession>
<feature type="transmembrane region" description="Helical" evidence="1">
    <location>
        <begin position="100"/>
        <end position="124"/>
    </location>
</feature>
<feature type="transmembrane region" description="Helical" evidence="1">
    <location>
        <begin position="136"/>
        <end position="154"/>
    </location>
</feature>